<evidence type="ECO:0000256" key="14">
    <source>
        <dbReference type="SAM" id="Phobius"/>
    </source>
</evidence>
<dbReference type="InterPro" id="IPR000719">
    <property type="entry name" value="Prot_kinase_dom"/>
</dbReference>
<dbReference type="GO" id="GO:0004672">
    <property type="term" value="F:protein kinase activity"/>
    <property type="evidence" value="ECO:0007669"/>
    <property type="project" value="InterPro"/>
</dbReference>
<comment type="catalytic activity">
    <reaction evidence="12">
        <text>L-seryl-[protein] + ATP = O-phospho-L-seryl-[protein] + ADP + H(+)</text>
        <dbReference type="Rhea" id="RHEA:17989"/>
        <dbReference type="Rhea" id="RHEA-COMP:9863"/>
        <dbReference type="Rhea" id="RHEA-COMP:11604"/>
        <dbReference type="ChEBI" id="CHEBI:15378"/>
        <dbReference type="ChEBI" id="CHEBI:29999"/>
        <dbReference type="ChEBI" id="CHEBI:30616"/>
        <dbReference type="ChEBI" id="CHEBI:83421"/>
        <dbReference type="ChEBI" id="CHEBI:456216"/>
        <dbReference type="EC" id="2.7.11.1"/>
    </reaction>
</comment>
<keyword evidence="7 13" id="KW-0067">ATP-binding</keyword>
<dbReference type="CDD" id="cd14066">
    <property type="entry name" value="STKc_IRAK"/>
    <property type="match status" value="1"/>
</dbReference>
<evidence type="ECO:0000256" key="2">
    <source>
        <dbReference type="ARBA" id="ARBA00022536"/>
    </source>
</evidence>
<evidence type="ECO:0000256" key="15">
    <source>
        <dbReference type="SAM" id="SignalP"/>
    </source>
</evidence>
<evidence type="ECO:0000256" key="10">
    <source>
        <dbReference type="ARBA" id="ARBA00023180"/>
    </source>
</evidence>
<feature type="chain" id="PRO_5043663948" description="non-specific serine/threonine protein kinase" evidence="15">
    <location>
        <begin position="28"/>
        <end position="855"/>
    </location>
</feature>
<evidence type="ECO:0000256" key="9">
    <source>
        <dbReference type="ARBA" id="ARBA00023170"/>
    </source>
</evidence>
<dbReference type="GO" id="GO:0005524">
    <property type="term" value="F:ATP binding"/>
    <property type="evidence" value="ECO:0007669"/>
    <property type="project" value="UniProtKB-UniRule"/>
</dbReference>
<dbReference type="InterPro" id="IPR024171">
    <property type="entry name" value="SRK-like_kinase"/>
</dbReference>
<dbReference type="PROSITE" id="PS50927">
    <property type="entry name" value="BULB_LECTIN"/>
    <property type="match status" value="1"/>
</dbReference>
<evidence type="ECO:0000256" key="1">
    <source>
        <dbReference type="ARBA" id="ARBA00012513"/>
    </source>
</evidence>
<keyword evidence="8" id="KW-1015">Disulfide bond</keyword>
<evidence type="ECO:0000259" key="16">
    <source>
        <dbReference type="PROSITE" id="PS50011"/>
    </source>
</evidence>
<keyword evidence="14" id="KW-0812">Transmembrane</keyword>
<feature type="binding site" evidence="13">
    <location>
        <position position="537"/>
    </location>
    <ligand>
        <name>ATP</name>
        <dbReference type="ChEBI" id="CHEBI:30616"/>
    </ligand>
</feature>
<dbReference type="Proteomes" id="UP000685013">
    <property type="component" value="Chromosome 1"/>
</dbReference>
<dbReference type="AlphaFoldDB" id="A0AAV6P2Y5"/>
<keyword evidence="19" id="KW-1185">Reference proteome</keyword>
<dbReference type="InterPro" id="IPR051343">
    <property type="entry name" value="G-type_lectin_kinases/EP1-like"/>
</dbReference>
<evidence type="ECO:0000256" key="3">
    <source>
        <dbReference type="ARBA" id="ARBA00022679"/>
    </source>
</evidence>
<dbReference type="CDD" id="cd00028">
    <property type="entry name" value="B_lectin"/>
    <property type="match status" value="1"/>
</dbReference>
<feature type="transmembrane region" description="Helical" evidence="14">
    <location>
        <begin position="444"/>
        <end position="467"/>
    </location>
</feature>
<evidence type="ECO:0000256" key="7">
    <source>
        <dbReference type="ARBA" id="ARBA00022840"/>
    </source>
</evidence>
<protein>
    <recommendedName>
        <fullName evidence="1">non-specific serine/threonine protein kinase</fullName>
        <ecNumber evidence="1">2.7.11.1</ecNumber>
    </recommendedName>
</protein>
<dbReference type="SMART" id="SM00108">
    <property type="entry name" value="B_lectin"/>
    <property type="match status" value="1"/>
</dbReference>
<feature type="non-terminal residue" evidence="18">
    <location>
        <position position="1"/>
    </location>
</feature>
<accession>A0AAV6P2Y5</accession>
<sequence>MGLFKIASFFFFFFVFLNRSHIDIVKSQEIDKLNPGFKASASELNHTNGVFLLSKASIFALGFYAGANDGTFSLGITHILSSRVIWTANRDFPVNDSALFVFDETGDAYLDQFGPNLAPIWSTETARHGVVSMQLLDSGNLVLRSKNGSFVWQSFHFPTNTLLPGQVFWEGMKLESYSNDNNLSSFLEFKQGDLVLSAGYQNPQVYWALSNDGRKIKRAAAGSGSGNGGDGYVLFAIMESNSWNFFGKNGELLWGFKFFWQSNWKDRWVSVLNTDGSIAFHNLESGKSAPPEPIRIPAESCGVPEPCDPLFICYFDNRCQCASTILDDKFNCKFPSISCNGGSNSTELLYLGKNLEYFALRFSIPALNSDLNNCKAACASNCSCNVMFFEPNSGDCFFFDEIGSLQRSDEGSNGYISYMKIELPINSNDNETTPTPIPNRRKHIVLMSILIAAMALSFMGLLCFLFYRRKVKELLSSIEDATEEDKFLEEVSSGPMRFSHRQLRRATRNFSTKIGHGGFGSVYLGELGDGTRLAVKKLEKIGQGGREFRAEVSLIGGIHHVNLVKLKGFCSENLHRLLVYEYMSNGSLDKWIFNGKEDGFLDWETRFNIALGNISNSRLYECSKLYECSNLVDQTGTARALAYLHQECESKIIHCDIKPENVLLDDNFTPKLSDFGMAKLVNREQSNIFTQLRGTRGYMAPEWITNLAISDKSDVYSYGMVLLEIVANRKCYDADQSPESAHLPSYAARMVAEKKGRWVLDPRVAATVTEEDWRVEALVEVAVWCVQEEASLRPPMRKVVQMLEGVCPVPRPPSAAEMGRSFSWSSGGGGTVMSLGLNGCFSEVRLSDVRLSGPR</sequence>
<dbReference type="InterPro" id="IPR008271">
    <property type="entry name" value="Ser/Thr_kinase_AS"/>
</dbReference>
<reference evidence="18 19" key="1">
    <citation type="journal article" date="2021" name="Hortic Res">
        <title>The domestication of Cucurbita argyrosperma as revealed by the genome of its wild relative.</title>
        <authorList>
            <person name="Barrera-Redondo J."/>
            <person name="Sanchez-de la Vega G."/>
            <person name="Aguirre-Liguori J.A."/>
            <person name="Castellanos-Morales G."/>
            <person name="Gutierrez-Guerrero Y.T."/>
            <person name="Aguirre-Dugua X."/>
            <person name="Aguirre-Planter E."/>
            <person name="Tenaillon M.I."/>
            <person name="Lira-Saade R."/>
            <person name="Eguiarte L.E."/>
        </authorList>
    </citation>
    <scope>NUCLEOTIDE SEQUENCE [LARGE SCALE GENOMIC DNA]</scope>
    <source>
        <strain evidence="18">JBR-2021</strain>
    </source>
</reference>
<dbReference type="Pfam" id="PF01453">
    <property type="entry name" value="B_lectin"/>
    <property type="match status" value="1"/>
</dbReference>
<keyword evidence="9" id="KW-0675">Receptor</keyword>
<evidence type="ECO:0000259" key="17">
    <source>
        <dbReference type="PROSITE" id="PS50927"/>
    </source>
</evidence>
<organism evidence="18 19">
    <name type="scientific">Cucurbita argyrosperma subsp. sororia</name>
    <dbReference type="NCBI Taxonomy" id="37648"/>
    <lineage>
        <taxon>Eukaryota</taxon>
        <taxon>Viridiplantae</taxon>
        <taxon>Streptophyta</taxon>
        <taxon>Embryophyta</taxon>
        <taxon>Tracheophyta</taxon>
        <taxon>Spermatophyta</taxon>
        <taxon>Magnoliopsida</taxon>
        <taxon>eudicotyledons</taxon>
        <taxon>Gunneridae</taxon>
        <taxon>Pentapetalae</taxon>
        <taxon>rosids</taxon>
        <taxon>fabids</taxon>
        <taxon>Cucurbitales</taxon>
        <taxon>Cucurbitaceae</taxon>
        <taxon>Cucurbiteae</taxon>
        <taxon>Cucurbita</taxon>
    </lineage>
</organism>
<dbReference type="EMBL" id="JAGKQH010000001">
    <property type="protein sequence ID" value="KAG6606798.1"/>
    <property type="molecule type" value="Genomic_DNA"/>
</dbReference>
<dbReference type="PIRSF" id="PIRSF000641">
    <property type="entry name" value="SRK"/>
    <property type="match status" value="1"/>
</dbReference>
<evidence type="ECO:0000313" key="18">
    <source>
        <dbReference type="EMBL" id="KAG6606798.1"/>
    </source>
</evidence>
<evidence type="ECO:0000256" key="11">
    <source>
        <dbReference type="ARBA" id="ARBA00047899"/>
    </source>
</evidence>
<gene>
    <name evidence="18" type="primary">SD25</name>
    <name evidence="18" type="ORF">SDJN03_00140</name>
</gene>
<keyword evidence="10" id="KW-0325">Glycoprotein</keyword>
<keyword evidence="14" id="KW-1133">Transmembrane helix</keyword>
<keyword evidence="4 15" id="KW-0732">Signal</keyword>
<dbReference type="PROSITE" id="PS00107">
    <property type="entry name" value="PROTEIN_KINASE_ATP"/>
    <property type="match status" value="1"/>
</dbReference>
<dbReference type="FunFam" id="3.30.200.20:FF:000178">
    <property type="entry name" value="serine/threonine-protein kinase PBS1-like"/>
    <property type="match status" value="1"/>
</dbReference>
<keyword evidence="6 18" id="KW-0418">Kinase</keyword>
<keyword evidence="2" id="KW-0245">EGF-like domain</keyword>
<evidence type="ECO:0000256" key="8">
    <source>
        <dbReference type="ARBA" id="ARBA00023157"/>
    </source>
</evidence>
<comment type="caution">
    <text evidence="18">The sequence shown here is derived from an EMBL/GenBank/DDBJ whole genome shotgun (WGS) entry which is preliminary data.</text>
</comment>
<comment type="catalytic activity">
    <reaction evidence="11">
        <text>L-threonyl-[protein] + ATP = O-phospho-L-threonyl-[protein] + ADP + H(+)</text>
        <dbReference type="Rhea" id="RHEA:46608"/>
        <dbReference type="Rhea" id="RHEA-COMP:11060"/>
        <dbReference type="Rhea" id="RHEA-COMP:11605"/>
        <dbReference type="ChEBI" id="CHEBI:15378"/>
        <dbReference type="ChEBI" id="CHEBI:30013"/>
        <dbReference type="ChEBI" id="CHEBI:30616"/>
        <dbReference type="ChEBI" id="CHEBI:61977"/>
        <dbReference type="ChEBI" id="CHEBI:456216"/>
        <dbReference type="EC" id="2.7.11.1"/>
    </reaction>
</comment>
<dbReference type="FunFam" id="1.10.510.10:FF:000537">
    <property type="entry name" value="Putative receptor-like protein kinase"/>
    <property type="match status" value="1"/>
</dbReference>
<keyword evidence="5 13" id="KW-0547">Nucleotide-binding</keyword>
<dbReference type="SMART" id="SM00220">
    <property type="entry name" value="S_TKc"/>
    <property type="match status" value="1"/>
</dbReference>
<dbReference type="Pfam" id="PF00069">
    <property type="entry name" value="Pkinase"/>
    <property type="match status" value="1"/>
</dbReference>
<evidence type="ECO:0000256" key="13">
    <source>
        <dbReference type="PROSITE-ProRule" id="PRU10141"/>
    </source>
</evidence>
<feature type="domain" description="Bulb-type lectin" evidence="17">
    <location>
        <begin position="37"/>
        <end position="156"/>
    </location>
</feature>
<evidence type="ECO:0000256" key="6">
    <source>
        <dbReference type="ARBA" id="ARBA00022777"/>
    </source>
</evidence>
<dbReference type="InterPro" id="IPR017441">
    <property type="entry name" value="Protein_kinase_ATP_BS"/>
</dbReference>
<proteinExistence type="predicted"/>
<feature type="signal peptide" evidence="15">
    <location>
        <begin position="1"/>
        <end position="27"/>
    </location>
</feature>
<dbReference type="PANTHER" id="PTHR47976:SF115">
    <property type="entry name" value="RECEPTOR-LIKE SERINE_THREONINE-PROTEIN KINASE"/>
    <property type="match status" value="1"/>
</dbReference>
<evidence type="ECO:0000313" key="19">
    <source>
        <dbReference type="Proteomes" id="UP000685013"/>
    </source>
</evidence>
<dbReference type="PROSITE" id="PS00108">
    <property type="entry name" value="PROTEIN_KINASE_ST"/>
    <property type="match status" value="1"/>
</dbReference>
<dbReference type="PANTHER" id="PTHR47976">
    <property type="entry name" value="G-TYPE LECTIN S-RECEPTOR-LIKE SERINE/THREONINE-PROTEIN KINASE SD2-5"/>
    <property type="match status" value="1"/>
</dbReference>
<keyword evidence="3" id="KW-0808">Transferase</keyword>
<dbReference type="EC" id="2.7.11.1" evidence="1"/>
<name>A0AAV6P2Y5_9ROSI</name>
<dbReference type="PROSITE" id="PS50011">
    <property type="entry name" value="PROTEIN_KINASE_DOM"/>
    <property type="match status" value="1"/>
</dbReference>
<feature type="domain" description="Protein kinase" evidence="16">
    <location>
        <begin position="508"/>
        <end position="806"/>
    </location>
</feature>
<dbReference type="InterPro" id="IPR001480">
    <property type="entry name" value="Bulb-type_lectin_dom"/>
</dbReference>
<keyword evidence="14" id="KW-0472">Membrane</keyword>
<evidence type="ECO:0000256" key="5">
    <source>
        <dbReference type="ARBA" id="ARBA00022741"/>
    </source>
</evidence>
<evidence type="ECO:0000256" key="4">
    <source>
        <dbReference type="ARBA" id="ARBA00022729"/>
    </source>
</evidence>
<evidence type="ECO:0000256" key="12">
    <source>
        <dbReference type="ARBA" id="ARBA00048679"/>
    </source>
</evidence>